<feature type="compositionally biased region" description="Basic and acidic residues" evidence="1">
    <location>
        <begin position="29"/>
        <end position="40"/>
    </location>
</feature>
<protein>
    <submittedName>
        <fullName evidence="2">Uncharacterized protein</fullName>
    </submittedName>
</protein>
<dbReference type="AlphaFoldDB" id="A0AAV5CWY3"/>
<evidence type="ECO:0000313" key="2">
    <source>
        <dbReference type="EMBL" id="GJN02427.1"/>
    </source>
</evidence>
<reference evidence="2" key="2">
    <citation type="submission" date="2021-12" db="EMBL/GenBank/DDBJ databases">
        <title>Resequencing data analysis of finger millet.</title>
        <authorList>
            <person name="Hatakeyama M."/>
            <person name="Aluri S."/>
            <person name="Balachadran M.T."/>
            <person name="Sivarajan S.R."/>
            <person name="Poveda L."/>
            <person name="Shimizu-Inatsugi R."/>
            <person name="Schlapbach R."/>
            <person name="Sreeman S.M."/>
            <person name="Shimizu K.K."/>
        </authorList>
    </citation>
    <scope>NUCLEOTIDE SEQUENCE</scope>
</reference>
<name>A0AAV5CWY3_ELECO</name>
<keyword evidence="3" id="KW-1185">Reference proteome</keyword>
<feature type="region of interest" description="Disordered" evidence="1">
    <location>
        <begin position="137"/>
        <end position="221"/>
    </location>
</feature>
<sequence length="221" mass="23912">MVFFFLAPNAGLPIRPVDARLQNESVDASEEHDASRDSPERSSNSWRRIPAGALREGSNVGRAAGFFSSAVAAVASTSLPGLGEGFRPRGADTERVLLTADRGSESPPPDAGDRRRLELAPDDIAGTWGSRFLPTNLPKTLPLSQPQCETKSRGIAAEQTPNWGQSKRGTARGSRASSNPRRFPAKSAGETLPIFARPTRHWGMIAQSARSKPRSRKDRRT</sequence>
<dbReference type="EMBL" id="BQKI01000009">
    <property type="protein sequence ID" value="GJN02427.1"/>
    <property type="molecule type" value="Genomic_DNA"/>
</dbReference>
<dbReference type="Proteomes" id="UP001054889">
    <property type="component" value="Unassembled WGS sequence"/>
</dbReference>
<accession>A0AAV5CWY3</accession>
<feature type="compositionally biased region" description="Polar residues" evidence="1">
    <location>
        <begin position="159"/>
        <end position="168"/>
    </location>
</feature>
<organism evidence="2 3">
    <name type="scientific">Eleusine coracana subsp. coracana</name>
    <dbReference type="NCBI Taxonomy" id="191504"/>
    <lineage>
        <taxon>Eukaryota</taxon>
        <taxon>Viridiplantae</taxon>
        <taxon>Streptophyta</taxon>
        <taxon>Embryophyta</taxon>
        <taxon>Tracheophyta</taxon>
        <taxon>Spermatophyta</taxon>
        <taxon>Magnoliopsida</taxon>
        <taxon>Liliopsida</taxon>
        <taxon>Poales</taxon>
        <taxon>Poaceae</taxon>
        <taxon>PACMAD clade</taxon>
        <taxon>Chloridoideae</taxon>
        <taxon>Cynodonteae</taxon>
        <taxon>Eleusininae</taxon>
        <taxon>Eleusine</taxon>
    </lineage>
</organism>
<feature type="region of interest" description="Disordered" evidence="1">
    <location>
        <begin position="24"/>
        <end position="54"/>
    </location>
</feature>
<reference evidence="2" key="1">
    <citation type="journal article" date="2018" name="DNA Res.">
        <title>Multiple hybrid de novo genome assembly of finger millet, an orphan allotetraploid crop.</title>
        <authorList>
            <person name="Hatakeyama M."/>
            <person name="Aluri S."/>
            <person name="Balachadran M.T."/>
            <person name="Sivarajan S.R."/>
            <person name="Patrignani A."/>
            <person name="Gruter S."/>
            <person name="Poveda L."/>
            <person name="Shimizu-Inatsugi R."/>
            <person name="Baeten J."/>
            <person name="Francoijs K.J."/>
            <person name="Nataraja K.N."/>
            <person name="Reddy Y.A.N."/>
            <person name="Phadnis S."/>
            <person name="Ravikumar R.L."/>
            <person name="Schlapbach R."/>
            <person name="Sreeman S.M."/>
            <person name="Shimizu K.K."/>
        </authorList>
    </citation>
    <scope>NUCLEOTIDE SEQUENCE</scope>
</reference>
<evidence type="ECO:0000256" key="1">
    <source>
        <dbReference type="SAM" id="MobiDB-lite"/>
    </source>
</evidence>
<evidence type="ECO:0000313" key="3">
    <source>
        <dbReference type="Proteomes" id="UP001054889"/>
    </source>
</evidence>
<proteinExistence type="predicted"/>
<feature type="compositionally biased region" description="Basic residues" evidence="1">
    <location>
        <begin position="211"/>
        <end position="221"/>
    </location>
</feature>
<gene>
    <name evidence="2" type="primary">ga19777</name>
    <name evidence="2" type="ORF">PR202_ga19777</name>
</gene>
<comment type="caution">
    <text evidence="2">The sequence shown here is derived from an EMBL/GenBank/DDBJ whole genome shotgun (WGS) entry which is preliminary data.</text>
</comment>